<feature type="domain" description="Type VI secretion system spike protein VgrG3-like C-terminal" evidence="4">
    <location>
        <begin position="9"/>
        <end position="196"/>
    </location>
</feature>
<feature type="compositionally biased region" description="Basic and acidic residues" evidence="1">
    <location>
        <begin position="416"/>
        <end position="426"/>
    </location>
</feature>
<feature type="domain" description="X-Tfes XVIPCD" evidence="3">
    <location>
        <begin position="325"/>
        <end position="422"/>
    </location>
</feature>
<proteinExistence type="predicted"/>
<feature type="region of interest" description="Disordered" evidence="1">
    <location>
        <begin position="204"/>
        <end position="237"/>
    </location>
</feature>
<comment type="caution">
    <text evidence="5">The sequence shown here is derived from an EMBL/GenBank/DDBJ whole genome shotgun (WGS) entry which is preliminary data.</text>
</comment>
<dbReference type="RefSeq" id="WP_101361387.1">
    <property type="nucleotide sequence ID" value="NZ_PHKV01000001.1"/>
</dbReference>
<name>A0A2N3RM45_9XANT</name>
<dbReference type="Pfam" id="PF20410">
    <property type="entry name" value="X-Tfes_XVIPCD"/>
    <property type="match status" value="1"/>
</dbReference>
<dbReference type="InterPro" id="IPR002477">
    <property type="entry name" value="Peptidoglycan-bd-like"/>
</dbReference>
<dbReference type="InterPro" id="IPR036365">
    <property type="entry name" value="PGBD-like_sf"/>
</dbReference>
<gene>
    <name evidence="5" type="ORF">XpruCFBP8353_00025</name>
    <name evidence="6" type="ORF">XpruCFBP8354_00025</name>
</gene>
<dbReference type="AlphaFoldDB" id="A0A2N3RM45"/>
<reference evidence="7 8" key="1">
    <citation type="submission" date="2017-11" db="EMBL/GenBank/DDBJ databases">
        <title>Xanthomonas prunicola sp. nov., a novel pathogen that affects nectarine (Prunus persica var. nectarine) trees.</title>
        <authorList>
            <person name="Lopez M."/>
            <person name="Lopez-Soriano P."/>
            <person name="Garita-Cambronero J."/>
            <person name="Beltran C."/>
            <person name="Taghouti G."/>
            <person name="Portier P."/>
            <person name="Cubero J."/>
            <person name="Fischer-Le Saux M."/>
            <person name="Marco-Noales E."/>
        </authorList>
    </citation>
    <scope>NUCLEOTIDE SEQUENCE [LARGE SCALE GENOMIC DNA]</scope>
    <source>
        <strain evidence="5 7">CFBP8353</strain>
        <strain evidence="6 8">CFBP8354</strain>
    </source>
</reference>
<evidence type="ECO:0000259" key="3">
    <source>
        <dbReference type="Pfam" id="PF20410"/>
    </source>
</evidence>
<dbReference type="InterPro" id="IPR046519">
    <property type="entry name" value="X-Tfes_XVIPCD"/>
</dbReference>
<feature type="region of interest" description="Disordered" evidence="1">
    <location>
        <begin position="299"/>
        <end position="325"/>
    </location>
</feature>
<feature type="compositionally biased region" description="Low complexity" evidence="1">
    <location>
        <begin position="302"/>
        <end position="321"/>
    </location>
</feature>
<evidence type="ECO:0000313" key="6">
    <source>
        <dbReference type="EMBL" id="PKV17848.1"/>
    </source>
</evidence>
<evidence type="ECO:0000259" key="4">
    <source>
        <dbReference type="Pfam" id="PF21277"/>
    </source>
</evidence>
<evidence type="ECO:0000313" key="7">
    <source>
        <dbReference type="Proteomes" id="UP000233720"/>
    </source>
</evidence>
<feature type="domain" description="Peptidoglycan binding-like" evidence="2">
    <location>
        <begin position="232"/>
        <end position="293"/>
    </location>
</feature>
<sequence length="446" mass="48511">MSEITGWHIGMTSSSYESGGRGAGTISTGKNDHGGVSYGTYQLSTSQGTLQEYLDQSRYGPQFSGLVPKTEEFDEKWKLLADKVPGFAQDQHNFIRETHYEKQVARLSAVGLDLTDRGPAVQDALWSTSVQFRNLTPGIFQKGLSEKFGEGYKLSDLSDKQIVEAVQDYKYSHTETLFKKSPGSWNELRDRALNEKHDLMELAEGRLPTQPSASKHRIGSSSDDGKLEQGERGEQVKQLQGQLAQLGATGRDGKPLHADGDFGGNTKYAVEQFQREHGLQVDGVVGGQTQAALGKALSQHTAKQAEQTAAPAAPAQASSSPLLSDPRHPDNAMFVGAVGKLEALGERGGFSDRRELEQAAGQIVFESKVAGLQRIDHVVPNKSGDGFFAVQGEMTDPAMRRVFVDRDQAQGQSLEHSSRQVAEENQRLTAQMQSQTQQAASPAMSM</sequence>
<dbReference type="OrthoDB" id="6019510at2"/>
<dbReference type="Gene3D" id="1.10.101.10">
    <property type="entry name" value="PGBD-like superfamily/PGBD"/>
    <property type="match status" value="1"/>
</dbReference>
<evidence type="ECO:0000313" key="5">
    <source>
        <dbReference type="EMBL" id="PKV13570.1"/>
    </source>
</evidence>
<feature type="region of interest" description="Disordered" evidence="1">
    <location>
        <begin position="408"/>
        <end position="446"/>
    </location>
</feature>
<dbReference type="Pfam" id="PF01471">
    <property type="entry name" value="PG_binding_1"/>
    <property type="match status" value="1"/>
</dbReference>
<evidence type="ECO:0000256" key="1">
    <source>
        <dbReference type="SAM" id="MobiDB-lite"/>
    </source>
</evidence>
<organism evidence="5 7">
    <name type="scientific">Xanthomonas prunicola</name>
    <dbReference type="NCBI Taxonomy" id="2053930"/>
    <lineage>
        <taxon>Bacteria</taxon>
        <taxon>Pseudomonadati</taxon>
        <taxon>Pseudomonadota</taxon>
        <taxon>Gammaproteobacteria</taxon>
        <taxon>Lysobacterales</taxon>
        <taxon>Lysobacteraceae</taxon>
        <taxon>Xanthomonas</taxon>
    </lineage>
</organism>
<keyword evidence="8" id="KW-1185">Reference proteome</keyword>
<dbReference type="InterPro" id="IPR036366">
    <property type="entry name" value="PGBDSf"/>
</dbReference>
<evidence type="ECO:0000259" key="2">
    <source>
        <dbReference type="Pfam" id="PF01471"/>
    </source>
</evidence>
<feature type="compositionally biased region" description="Basic and acidic residues" evidence="1">
    <location>
        <begin position="223"/>
        <end position="235"/>
    </location>
</feature>
<protein>
    <submittedName>
        <fullName evidence="5">Uncharacterized protein</fullName>
    </submittedName>
</protein>
<accession>A0A2N3RM45</accession>
<dbReference type="EMBL" id="PHKW01000001">
    <property type="protein sequence ID" value="PKV17848.1"/>
    <property type="molecule type" value="Genomic_DNA"/>
</dbReference>
<evidence type="ECO:0000313" key="8">
    <source>
        <dbReference type="Proteomes" id="UP000233748"/>
    </source>
</evidence>
<dbReference type="Pfam" id="PF21277">
    <property type="entry name" value="T6SS_VgrG3-like_C"/>
    <property type="match status" value="1"/>
</dbReference>
<dbReference type="Proteomes" id="UP000233720">
    <property type="component" value="Unassembled WGS sequence"/>
</dbReference>
<dbReference type="Proteomes" id="UP000233748">
    <property type="component" value="Unassembled WGS sequence"/>
</dbReference>
<feature type="compositionally biased region" description="Low complexity" evidence="1">
    <location>
        <begin position="429"/>
        <end position="446"/>
    </location>
</feature>
<dbReference type="InterPro" id="IPR049073">
    <property type="entry name" value="T6SS_VgrG3-like_C"/>
</dbReference>
<dbReference type="SUPFAM" id="SSF47090">
    <property type="entry name" value="PGBD-like"/>
    <property type="match status" value="1"/>
</dbReference>
<dbReference type="EMBL" id="PHKV01000001">
    <property type="protein sequence ID" value="PKV13570.1"/>
    <property type="molecule type" value="Genomic_DNA"/>
</dbReference>